<evidence type="ECO:0008006" key="3">
    <source>
        <dbReference type="Google" id="ProtNLM"/>
    </source>
</evidence>
<sequence>MKCFHCGAECMAQRGNLGWTSDDGIRVTISGAKFHACPMCNTAIFPQNVKDWLEKALDQKRAIGGSPYLFLNAFAFAHS</sequence>
<dbReference type="Proteomes" id="UP000010795">
    <property type="component" value="Chromosome"/>
</dbReference>
<evidence type="ECO:0000313" key="2">
    <source>
        <dbReference type="Proteomes" id="UP000010795"/>
    </source>
</evidence>
<dbReference type="AlphaFoldDB" id="L0EIJ8"/>
<reference evidence="2" key="1">
    <citation type="submission" date="2012-01" db="EMBL/GenBank/DDBJ databases">
        <title>Complete sequence of chromosome of Thermobacillus composti KWC4.</title>
        <authorList>
            <person name="Lucas S."/>
            <person name="Han J."/>
            <person name="Lapidus A."/>
            <person name="Cheng J.-F."/>
            <person name="Goodwin L."/>
            <person name="Pitluck S."/>
            <person name="Peters L."/>
            <person name="Ovchinnikova G."/>
            <person name="Teshima H."/>
            <person name="Detter J.C."/>
            <person name="Han C."/>
            <person name="Tapia R."/>
            <person name="Land M."/>
            <person name="Hauser L."/>
            <person name="Kyrpides N."/>
            <person name="Ivanova N."/>
            <person name="Pagani I."/>
            <person name="Anderson I."/>
            <person name="Woyke T."/>
        </authorList>
    </citation>
    <scope>NUCLEOTIDE SEQUENCE [LARGE SCALE GENOMIC DNA]</scope>
    <source>
        <strain evidence="2">DSM 18247 / JCM 13945 / KWC4</strain>
    </source>
</reference>
<keyword evidence="2" id="KW-1185">Reference proteome</keyword>
<organism evidence="1 2">
    <name type="scientific">Thermobacillus composti (strain DSM 18247 / JCM 13945 / KWC4)</name>
    <dbReference type="NCBI Taxonomy" id="717605"/>
    <lineage>
        <taxon>Bacteria</taxon>
        <taxon>Bacillati</taxon>
        <taxon>Bacillota</taxon>
        <taxon>Bacilli</taxon>
        <taxon>Bacillales</taxon>
        <taxon>Paenibacillaceae</taxon>
        <taxon>Thermobacillus</taxon>
    </lineage>
</organism>
<dbReference type="KEGG" id="tco:Theco_3617"/>
<name>L0EIJ8_THECK</name>
<proteinExistence type="predicted"/>
<evidence type="ECO:0000313" key="1">
    <source>
        <dbReference type="EMBL" id="AGA59642.1"/>
    </source>
</evidence>
<protein>
    <recommendedName>
        <fullName evidence="3">YgiT-type zinc finger domain protein</fullName>
    </recommendedName>
</protein>
<accession>L0EIJ8</accession>
<gene>
    <name evidence="1" type="ordered locus">Theco_3617</name>
</gene>
<dbReference type="HOGENOM" id="CLU_2604886_0_0_9"/>
<dbReference type="EMBL" id="CP003255">
    <property type="protein sequence ID" value="AGA59642.1"/>
    <property type="molecule type" value="Genomic_DNA"/>
</dbReference>